<reference evidence="2" key="1">
    <citation type="submission" date="2020-01" db="EMBL/GenBank/DDBJ databases">
        <authorList>
            <consortium name="DOE Joint Genome Institute"/>
            <person name="Haridas S."/>
            <person name="Albert R."/>
            <person name="Binder M."/>
            <person name="Bloem J."/>
            <person name="Labutti K."/>
            <person name="Salamov A."/>
            <person name="Andreopoulos B."/>
            <person name="Baker S.E."/>
            <person name="Barry K."/>
            <person name="Bills G."/>
            <person name="Bluhm B.H."/>
            <person name="Cannon C."/>
            <person name="Castanera R."/>
            <person name="Culley D.E."/>
            <person name="Daum C."/>
            <person name="Ezra D."/>
            <person name="Gonzalez J.B."/>
            <person name="Henrissat B."/>
            <person name="Kuo A."/>
            <person name="Liang C."/>
            <person name="Lipzen A."/>
            <person name="Lutzoni F."/>
            <person name="Magnuson J."/>
            <person name="Mondo S."/>
            <person name="Nolan M."/>
            <person name="Ohm R."/>
            <person name="Pangilinan J."/>
            <person name="Park H.-J."/>
            <person name="Ramirez L."/>
            <person name="Alfaro M."/>
            <person name="Sun H."/>
            <person name="Tritt A."/>
            <person name="Yoshinaga Y."/>
            <person name="Zwiers L.-H."/>
            <person name="Turgeon B.G."/>
            <person name="Goodwin S.B."/>
            <person name="Spatafora J.W."/>
            <person name="Crous P.W."/>
            <person name="Grigoriev I.V."/>
        </authorList>
    </citation>
    <scope>NUCLEOTIDE SEQUENCE</scope>
    <source>
        <strain evidence="2">P77</strain>
    </source>
</reference>
<keyword evidence="3" id="KW-1185">Reference proteome</keyword>
<dbReference type="OrthoDB" id="3783050at2759"/>
<evidence type="ECO:0000313" key="2">
    <source>
        <dbReference type="EMBL" id="KAF1832469.1"/>
    </source>
</evidence>
<keyword evidence="1" id="KW-0812">Transmembrane</keyword>
<feature type="transmembrane region" description="Helical" evidence="1">
    <location>
        <begin position="29"/>
        <end position="51"/>
    </location>
</feature>
<evidence type="ECO:0000256" key="1">
    <source>
        <dbReference type="SAM" id="Phobius"/>
    </source>
</evidence>
<proteinExistence type="predicted"/>
<evidence type="ECO:0000313" key="3">
    <source>
        <dbReference type="Proteomes" id="UP000800040"/>
    </source>
</evidence>
<dbReference type="Proteomes" id="UP000800040">
    <property type="component" value="Unassembled WGS sequence"/>
</dbReference>
<organism evidence="2 3">
    <name type="scientific">Decorospora gaudefroyi</name>
    <dbReference type="NCBI Taxonomy" id="184978"/>
    <lineage>
        <taxon>Eukaryota</taxon>
        <taxon>Fungi</taxon>
        <taxon>Dikarya</taxon>
        <taxon>Ascomycota</taxon>
        <taxon>Pezizomycotina</taxon>
        <taxon>Dothideomycetes</taxon>
        <taxon>Pleosporomycetidae</taxon>
        <taxon>Pleosporales</taxon>
        <taxon>Pleosporineae</taxon>
        <taxon>Pleosporaceae</taxon>
        <taxon>Decorospora</taxon>
    </lineage>
</organism>
<keyword evidence="1" id="KW-0472">Membrane</keyword>
<feature type="transmembrane region" description="Helical" evidence="1">
    <location>
        <begin position="273"/>
        <end position="293"/>
    </location>
</feature>
<protein>
    <recommendedName>
        <fullName evidence="4">RTA1-domain-containing protein</fullName>
    </recommendedName>
</protein>
<keyword evidence="1" id="KW-1133">Transmembrane helix</keyword>
<feature type="transmembrane region" description="Helical" evidence="1">
    <location>
        <begin position="108"/>
        <end position="129"/>
    </location>
</feature>
<gene>
    <name evidence="2" type="ORF">BDW02DRAFT_581227</name>
</gene>
<accession>A0A6A5K6Q2</accession>
<feature type="transmembrane region" description="Helical" evidence="1">
    <location>
        <begin position="184"/>
        <end position="208"/>
    </location>
</feature>
<dbReference type="AlphaFoldDB" id="A0A6A5K6Q2"/>
<sequence>MAPRRGGGSAGGYSSDSCPGAFSDLFERVYLAMVVLFLVVYIGISIAQCCVHKRSGAGKKLTGAPYMLSLALMILAYGFGLVYSVGDECGALDYQYTTTFALMIADDILYYLGNWGLLFVVFYTLNTMLRERLGLTMVFKIMPLVILGILFAIQFGFLGLHFYNNGELLYGSSGEYFLEEVDKLGLANSVLFLVAVVASGALSMMSVFAMRSRGLPGGVCCSPHASMLILSSLTAYQGLVRWVVILYVTLLIRAIIGLVSYVVSNLTWKTSIALVYITDLCLALSFVFLLCIAKHVSWSKTTTVTPGQFYTPGTQQQTTYDYNTNGQYYQYQQTSPYPHYP</sequence>
<evidence type="ECO:0008006" key="4">
    <source>
        <dbReference type="Google" id="ProtNLM"/>
    </source>
</evidence>
<dbReference type="EMBL" id="ML975338">
    <property type="protein sequence ID" value="KAF1832469.1"/>
    <property type="molecule type" value="Genomic_DNA"/>
</dbReference>
<feature type="transmembrane region" description="Helical" evidence="1">
    <location>
        <begin position="63"/>
        <end position="85"/>
    </location>
</feature>
<name>A0A6A5K6Q2_9PLEO</name>
<feature type="transmembrane region" description="Helical" evidence="1">
    <location>
        <begin position="239"/>
        <end position="261"/>
    </location>
</feature>
<feature type="transmembrane region" description="Helical" evidence="1">
    <location>
        <begin position="141"/>
        <end position="164"/>
    </location>
</feature>